<evidence type="ECO:0000256" key="1">
    <source>
        <dbReference type="SAM" id="Phobius"/>
    </source>
</evidence>
<name>A0A3L5TQ55_MYTGA</name>
<dbReference type="Gene3D" id="2.60.120.260">
    <property type="entry name" value="Galactose-binding domain-like"/>
    <property type="match status" value="1"/>
</dbReference>
<protein>
    <recommendedName>
        <fullName evidence="4">Fucolectin tachylectin-4 pentraxin-1 domain-containing protein</fullName>
    </recommendedName>
</protein>
<dbReference type="Proteomes" id="UP000266721">
    <property type="component" value="Unassembled WGS sequence"/>
</dbReference>
<evidence type="ECO:0000313" key="2">
    <source>
        <dbReference type="EMBL" id="OPL21321.1"/>
    </source>
</evidence>
<reference evidence="2 3" key="1">
    <citation type="journal article" date="2016" name="PLoS ONE">
        <title>A First Insight into the Genome of the Filter-Feeder Mussel Mytilus galloprovincialis.</title>
        <authorList>
            <person name="Murgarella M."/>
            <person name="Puiu D."/>
            <person name="Novoa B."/>
            <person name="Figueras A."/>
            <person name="Posada D."/>
            <person name="Canchaya C."/>
        </authorList>
    </citation>
    <scope>NUCLEOTIDE SEQUENCE [LARGE SCALE GENOMIC DNA]</scope>
    <source>
        <tissue evidence="2">Muscle</tissue>
    </source>
</reference>
<keyword evidence="1" id="KW-0472">Membrane</keyword>
<keyword evidence="1" id="KW-0812">Transmembrane</keyword>
<keyword evidence="3" id="KW-1185">Reference proteome</keyword>
<feature type="non-terminal residue" evidence="2">
    <location>
        <position position="1"/>
    </location>
</feature>
<feature type="transmembrane region" description="Helical" evidence="1">
    <location>
        <begin position="12"/>
        <end position="34"/>
    </location>
</feature>
<proteinExistence type="predicted"/>
<keyword evidence="1" id="KW-1133">Transmembrane helix</keyword>
<gene>
    <name evidence="2" type="ORF">AM593_08362</name>
</gene>
<evidence type="ECO:0008006" key="4">
    <source>
        <dbReference type="Google" id="ProtNLM"/>
    </source>
</evidence>
<evidence type="ECO:0000313" key="3">
    <source>
        <dbReference type="Proteomes" id="UP000266721"/>
    </source>
</evidence>
<accession>A0A3L5TQ55</accession>
<dbReference type="AlphaFoldDB" id="A0A3L5TQ55"/>
<comment type="caution">
    <text evidence="2">The sequence shown here is derived from an EMBL/GenBank/DDBJ whole genome shotgun (WGS) entry which is preliminary data.</text>
</comment>
<sequence length="99" mass="11027">MLLLLEVVDESFLMILKLVLFLTCFVTVAAQINLTPHGQVVQRTTHPGYSAHLAIEGPATNKRADGCYISASGQTYAWWGLQLPEVAYMTNILIYNLEE</sequence>
<dbReference type="EMBL" id="KV592689">
    <property type="protein sequence ID" value="OPL21321.1"/>
    <property type="molecule type" value="Genomic_DNA"/>
</dbReference>
<feature type="non-terminal residue" evidence="2">
    <location>
        <position position="99"/>
    </location>
</feature>
<organism evidence="2 3">
    <name type="scientific">Mytilus galloprovincialis</name>
    <name type="common">Mediterranean mussel</name>
    <dbReference type="NCBI Taxonomy" id="29158"/>
    <lineage>
        <taxon>Eukaryota</taxon>
        <taxon>Metazoa</taxon>
        <taxon>Spiralia</taxon>
        <taxon>Lophotrochozoa</taxon>
        <taxon>Mollusca</taxon>
        <taxon>Bivalvia</taxon>
        <taxon>Autobranchia</taxon>
        <taxon>Pteriomorphia</taxon>
        <taxon>Mytilida</taxon>
        <taxon>Mytiloidea</taxon>
        <taxon>Mytilidae</taxon>
        <taxon>Mytilinae</taxon>
        <taxon>Mytilus</taxon>
    </lineage>
</organism>